<proteinExistence type="predicted"/>
<reference evidence="1" key="1">
    <citation type="submission" date="2016-06" db="EMBL/GenBank/DDBJ databases">
        <title>Presence of the optrA gene in methicillin-resistant Staphylococcus sciuri of porcine origin.</title>
        <authorList>
            <person name="Fan R."/>
            <person name="Li D."/>
            <person name="Wang Y."/>
            <person name="He T."/>
            <person name="Schwarz S."/>
            <person name="Wu C."/>
        </authorList>
    </citation>
    <scope>NUCLEOTIDE SEQUENCE</scope>
    <source>
        <strain evidence="1">S032-3</strain>
    </source>
</reference>
<dbReference type="EMBL" id="KX447570">
    <property type="protein sequence ID" value="AOQ25932.1"/>
    <property type="molecule type" value="Genomic_DNA"/>
</dbReference>
<name>A0A1C9LUP1_MAMSC</name>
<organism evidence="1">
    <name type="scientific">Mammaliicoccus sciuri</name>
    <name type="common">Staphylococcus sciuri</name>
    <dbReference type="NCBI Taxonomy" id="1296"/>
    <lineage>
        <taxon>Bacteria</taxon>
        <taxon>Bacillati</taxon>
        <taxon>Bacillota</taxon>
        <taxon>Bacilli</taxon>
        <taxon>Bacillales</taxon>
        <taxon>Staphylococcaceae</taxon>
        <taxon>Mammaliicoccus</taxon>
    </lineage>
</organism>
<evidence type="ECO:0000313" key="1">
    <source>
        <dbReference type="EMBL" id="AOQ25932.1"/>
    </source>
</evidence>
<sequence length="518" mass="60687">MKLTTSSKYEFFQYVIRVINKPIEEIKNNSDIEIIFDDNPKYTLYHLQNDKLYFKNILPTLIELLGPQDGVYTFLSKLAKALHEILSKNPNIFELEEQFNHFNKYLFGELFDPENNLSAPALLFLHKDALINLDRNTLKIVSYRTNIGVSTNISFYFREGIELESQSIIEILNNAITIKNGLIHHDANYSNYFHSTYSENELKEFRDLSLKNSEFINSLSVKNNDLNSLVFSKSDIITSTIDTLLNKFKDNFDTEADEDQAFKEFQNHMNTFFDTFTKGGTRNKYYLTDLLTILSIFYLRVLYIDSQTDESNKNSVGKNYYFSLVYHEQYFNRIKKRTAKYEDFQNTSKDKELINSHFKLLHHDIDELTDKHLVISKYNENSTYDKVNLCDSSIKSFSNSFIHKLFYMDQSPLFDVLINTLMDINNHVCDNIDFFVSKAPTELINLSNKLIGTTKDWSYNIAHTECQKSGDLSKFNSNKNNFKLESHMKASDKTHISLSSKLQFIESLHFKKRYLNKK</sequence>
<accession>A0A1C9LUP1</accession>
<dbReference type="RefSeq" id="WP_232138828.1">
    <property type="nucleotide sequence ID" value="NZ_JALKRQ010000002.1"/>
</dbReference>
<dbReference type="AlphaFoldDB" id="A0A1C9LUP1"/>
<protein>
    <submittedName>
        <fullName evidence="1">Uncharacterized protein</fullName>
    </submittedName>
</protein>